<evidence type="ECO:0000313" key="3">
    <source>
        <dbReference type="Proteomes" id="UP000249873"/>
    </source>
</evidence>
<dbReference type="OrthoDB" id="660167at2"/>
<sequence length="402" mass="43897">MSLTKIIFQSGVLLLNIKTRKMKKESQYLYKKISGIAILVMLAGISFLSSCEKDDSGIPGFSTGVPSISGVYLLDTISSYSDSVILGAEPYDLLVIKGSNIGGALTVSFNGYETSFNPTYNTDEAIIIRLPAEAPTDATSSNQIKIVTSHGEVVHDFKIIAKAAVYSSDKITFGEGRGNVTLKGKNFADVSSVVFTGTTESVEIVSRTKDKIGNETMVLKFPQTSLPQVRLDITNSSGTITTTGNEFVNADEAFPIFTEEFAEGFDNGSWGDALIVNTDEAFAGEASMSKVFAGGNWHLAALANWWPSVEYNADYKYLTFAIKGGSVPISLWIQSDASNIGFGEFADQNKIDVAPGIWNYYKIAIEDLDFWYPETTLKQIGWRVQGPDENETLYFDDVMLLK</sequence>
<dbReference type="Proteomes" id="UP000249873">
    <property type="component" value="Chromosome"/>
</dbReference>
<evidence type="ECO:0008006" key="4">
    <source>
        <dbReference type="Google" id="ProtNLM"/>
    </source>
</evidence>
<evidence type="ECO:0000256" key="1">
    <source>
        <dbReference type="SAM" id="Phobius"/>
    </source>
</evidence>
<keyword evidence="1" id="KW-1133">Transmembrane helix</keyword>
<keyword evidence="3" id="KW-1185">Reference proteome</keyword>
<feature type="transmembrane region" description="Helical" evidence="1">
    <location>
        <begin position="28"/>
        <end position="48"/>
    </location>
</feature>
<dbReference type="AlphaFoldDB" id="A0A2Z4GAP6"/>
<name>A0A2Z4GAP6_9BACT</name>
<keyword evidence="1" id="KW-0472">Membrane</keyword>
<proteinExistence type="predicted"/>
<dbReference type="Gene3D" id="2.60.40.10">
    <property type="entry name" value="Immunoglobulins"/>
    <property type="match status" value="2"/>
</dbReference>
<dbReference type="Gene3D" id="2.60.120.260">
    <property type="entry name" value="Galactose-binding domain-like"/>
    <property type="match status" value="1"/>
</dbReference>
<gene>
    <name evidence="2" type="ORF">DJ013_08885</name>
</gene>
<organism evidence="2 3">
    <name type="scientific">Arcticibacterium luteifluviistationis</name>
    <dbReference type="NCBI Taxonomy" id="1784714"/>
    <lineage>
        <taxon>Bacteria</taxon>
        <taxon>Pseudomonadati</taxon>
        <taxon>Bacteroidota</taxon>
        <taxon>Cytophagia</taxon>
        <taxon>Cytophagales</taxon>
        <taxon>Leadbetterellaceae</taxon>
        <taxon>Arcticibacterium</taxon>
    </lineage>
</organism>
<keyword evidence="1" id="KW-0812">Transmembrane</keyword>
<dbReference type="EMBL" id="CP029480">
    <property type="protein sequence ID" value="AWV98277.1"/>
    <property type="molecule type" value="Genomic_DNA"/>
</dbReference>
<dbReference type="KEGG" id="als:DJ013_08885"/>
<dbReference type="InterPro" id="IPR013783">
    <property type="entry name" value="Ig-like_fold"/>
</dbReference>
<protein>
    <recommendedName>
        <fullName evidence="4">Cell shape determination protein CcmA</fullName>
    </recommendedName>
</protein>
<evidence type="ECO:0000313" key="2">
    <source>
        <dbReference type="EMBL" id="AWV98277.1"/>
    </source>
</evidence>
<accession>A0A2Z4GAP6</accession>
<reference evidence="2 3" key="1">
    <citation type="submission" date="2018-05" db="EMBL/GenBank/DDBJ databases">
        <title>Complete genome sequence of Arcticibacterium luteifluviistationis SM1504T, a cytophagaceae bacterium isolated from Arctic surface seawater.</title>
        <authorList>
            <person name="Li Y."/>
            <person name="Qin Q.-L."/>
        </authorList>
    </citation>
    <scope>NUCLEOTIDE SEQUENCE [LARGE SCALE GENOMIC DNA]</scope>
    <source>
        <strain evidence="2 3">SM1504</strain>
    </source>
</reference>